<sequence>MNHRNPNDLDHDDMETLYIIPFVNYAVHTTLRDEAEMWADMGYDVIETRPLDVFKALADADELNLM</sequence>
<reference evidence="1" key="1">
    <citation type="submission" date="2021-05" db="EMBL/GenBank/DDBJ databases">
        <title>Diversity, taxonomy and evolution of archaeal viruses of the class Caudoviricetes.</title>
        <authorList>
            <person name="Liu Y."/>
            <person name="Demina T.A."/>
            <person name="Roux S."/>
            <person name="Aiewsakun P."/>
            <person name="Kazlauskas D."/>
            <person name="Simmonds P."/>
            <person name="Prangishvili D."/>
            <person name="Oksanen H.M."/>
            <person name="Krupovic M."/>
        </authorList>
    </citation>
    <scope>NUCLEOTIDE SEQUENCE</scope>
    <source>
        <strain evidence="1">HATV-2/44</strain>
    </source>
</reference>
<protein>
    <submittedName>
        <fullName evidence="1">Uncharacterized protein</fullName>
    </submittedName>
</protein>
<gene>
    <name evidence="1" type="ORF">HATV-2_gp113</name>
</gene>
<name>A0AAE8Y003_9CAUD</name>
<evidence type="ECO:0000313" key="2">
    <source>
        <dbReference type="Proteomes" id="UP000827814"/>
    </source>
</evidence>
<accession>A0AAE8Y003</accession>
<dbReference type="Proteomes" id="UP000827814">
    <property type="component" value="Segment"/>
</dbReference>
<proteinExistence type="predicted"/>
<keyword evidence="2" id="KW-1185">Reference proteome</keyword>
<dbReference type="EMBL" id="MZ334525">
    <property type="protein sequence ID" value="UBF23264.1"/>
    <property type="molecule type" value="Genomic_DNA"/>
</dbReference>
<evidence type="ECO:0000313" key="1">
    <source>
        <dbReference type="EMBL" id="UBF23264.1"/>
    </source>
</evidence>
<organism evidence="1 2">
    <name type="scientific">Haloarcula tailed virus 2</name>
    <dbReference type="NCBI Taxonomy" id="2877989"/>
    <lineage>
        <taxon>Viruses</taxon>
        <taxon>Duplodnaviria</taxon>
        <taxon>Heunggongvirae</taxon>
        <taxon>Uroviricota</taxon>
        <taxon>Caudoviricetes</taxon>
        <taxon>Thumleimavirales</taxon>
        <taxon>Soleiviridae</taxon>
        <taxon>Eilatmyovirus</taxon>
        <taxon>Eilatmyovirus salis</taxon>
        <taxon>Eilatmyovirus HATV2</taxon>
    </lineage>
</organism>